<dbReference type="InterPro" id="IPR010775">
    <property type="entry name" value="DUF1365"/>
</dbReference>
<dbReference type="Proteomes" id="UP000308349">
    <property type="component" value="Unassembled WGS sequence"/>
</dbReference>
<dbReference type="EMBL" id="VBUU01000044">
    <property type="protein sequence ID" value="TLF94937.1"/>
    <property type="molecule type" value="Genomic_DNA"/>
</dbReference>
<name>A0A5R8P7X5_9NOCA</name>
<proteinExistence type="predicted"/>
<sequence>MTPSTTPALYLTRIRHARAEPVRHAFDYRGYSWFFDVDAAPQLSWWLRPLGSVRARDHLDGTGATLRERVADLLAANHLAAPAGPITALMGARVLGYVFDPLTVFWCHDTDGRLSCVVAEVHNTYGQRHAYVVHPDRYGYAEVTKQFYVSPFNAVDGRYHLRMPEPAGTLAIEIALRRPGRAPFHASMTGHRVPLTSHTLLRAQLRAPFASWLTAARIRRQGIALWARGVPVTPRPRADTADHPARTTS</sequence>
<reference evidence="1 2" key="1">
    <citation type="submission" date="2019-05" db="EMBL/GenBank/DDBJ databases">
        <title>Genomes sequences of two Nocardia cyriacigeorgica environmental isolates, type strains Nocardia asteroides ATCC 19247 and Nocardia cyriacigeorgica DSM 44484.</title>
        <authorList>
            <person name="Vautrin F."/>
            <person name="Bergeron E."/>
            <person name="Dubost A."/>
            <person name="Abrouk D."/>
            <person name="Rodriguez Nava V."/>
            <person name="Pujic P."/>
        </authorList>
    </citation>
    <scope>NUCLEOTIDE SEQUENCE [LARGE SCALE GENOMIC DNA]</scope>
    <source>
        <strain evidence="1 2">EML 1456</strain>
    </source>
</reference>
<evidence type="ECO:0000313" key="1">
    <source>
        <dbReference type="EMBL" id="TLF94937.1"/>
    </source>
</evidence>
<dbReference type="PANTHER" id="PTHR33973">
    <property type="entry name" value="OS07G0153300 PROTEIN"/>
    <property type="match status" value="1"/>
</dbReference>
<dbReference type="OrthoDB" id="9778801at2"/>
<dbReference type="RefSeq" id="WP_138458821.1">
    <property type="nucleotide sequence ID" value="NZ_VBUU01000044.1"/>
</dbReference>
<accession>A0A5R8P7X5</accession>
<comment type="caution">
    <text evidence="1">The sequence shown here is derived from an EMBL/GenBank/DDBJ whole genome shotgun (WGS) entry which is preliminary data.</text>
</comment>
<evidence type="ECO:0000313" key="2">
    <source>
        <dbReference type="Proteomes" id="UP000308349"/>
    </source>
</evidence>
<gene>
    <name evidence="1" type="ORF">FEK35_28400</name>
</gene>
<protein>
    <submittedName>
        <fullName evidence="1">DUF1365 domain-containing protein</fullName>
    </submittedName>
</protein>
<dbReference type="AlphaFoldDB" id="A0A5R8P7X5"/>
<dbReference type="Pfam" id="PF07103">
    <property type="entry name" value="DUF1365"/>
    <property type="match status" value="1"/>
</dbReference>
<organism evidence="1 2">
    <name type="scientific">Nocardia cyriacigeorgica</name>
    <dbReference type="NCBI Taxonomy" id="135487"/>
    <lineage>
        <taxon>Bacteria</taxon>
        <taxon>Bacillati</taxon>
        <taxon>Actinomycetota</taxon>
        <taxon>Actinomycetes</taxon>
        <taxon>Mycobacteriales</taxon>
        <taxon>Nocardiaceae</taxon>
        <taxon>Nocardia</taxon>
    </lineage>
</organism>
<dbReference type="PANTHER" id="PTHR33973:SF4">
    <property type="entry name" value="OS07G0153300 PROTEIN"/>
    <property type="match status" value="1"/>
</dbReference>